<evidence type="ECO:0000256" key="3">
    <source>
        <dbReference type="ARBA" id="ARBA00023002"/>
    </source>
</evidence>
<dbReference type="GO" id="GO:0005737">
    <property type="term" value="C:cytoplasm"/>
    <property type="evidence" value="ECO:0007669"/>
    <property type="project" value="TreeGrafter"/>
</dbReference>
<name>A0A550C3U1_9AGAR</name>
<proteinExistence type="inferred from homology"/>
<evidence type="ECO:0000313" key="5">
    <source>
        <dbReference type="Proteomes" id="UP000320762"/>
    </source>
</evidence>
<dbReference type="EMBL" id="VDMD01000028">
    <property type="protein sequence ID" value="TRM59440.1"/>
    <property type="molecule type" value="Genomic_DNA"/>
</dbReference>
<dbReference type="AlphaFoldDB" id="A0A550C3U1"/>
<keyword evidence="5" id="KW-1185">Reference proteome</keyword>
<gene>
    <name evidence="4" type="ORF">BD626DRAFT_408929</name>
</gene>
<dbReference type="PRINTS" id="PR00081">
    <property type="entry name" value="GDHRDH"/>
</dbReference>
<evidence type="ECO:0000256" key="1">
    <source>
        <dbReference type="ARBA" id="ARBA00006484"/>
    </source>
</evidence>
<evidence type="ECO:0000313" key="4">
    <source>
        <dbReference type="EMBL" id="TRM59440.1"/>
    </source>
</evidence>
<keyword evidence="3" id="KW-0560">Oxidoreductase</keyword>
<dbReference type="PANTHER" id="PTHR43544">
    <property type="entry name" value="SHORT-CHAIN DEHYDROGENASE/REDUCTASE"/>
    <property type="match status" value="1"/>
</dbReference>
<dbReference type="Gene3D" id="3.40.50.720">
    <property type="entry name" value="NAD(P)-binding Rossmann-like Domain"/>
    <property type="match status" value="1"/>
</dbReference>
<reference evidence="4 5" key="1">
    <citation type="journal article" date="2019" name="New Phytol.">
        <title>Comparative genomics reveals unique wood-decay strategies and fruiting body development in the Schizophyllaceae.</title>
        <authorList>
            <person name="Almasi E."/>
            <person name="Sahu N."/>
            <person name="Krizsan K."/>
            <person name="Balint B."/>
            <person name="Kovacs G.M."/>
            <person name="Kiss B."/>
            <person name="Cseklye J."/>
            <person name="Drula E."/>
            <person name="Henrissat B."/>
            <person name="Nagy I."/>
            <person name="Chovatia M."/>
            <person name="Adam C."/>
            <person name="LaButti K."/>
            <person name="Lipzen A."/>
            <person name="Riley R."/>
            <person name="Grigoriev I.V."/>
            <person name="Nagy L.G."/>
        </authorList>
    </citation>
    <scope>NUCLEOTIDE SEQUENCE [LARGE SCALE GENOMIC DNA]</scope>
    <source>
        <strain evidence="4 5">NL-1724</strain>
    </source>
</reference>
<keyword evidence="2" id="KW-0521">NADP</keyword>
<dbReference type="Pfam" id="PF00106">
    <property type="entry name" value="adh_short"/>
    <property type="match status" value="1"/>
</dbReference>
<dbReference type="InterPro" id="IPR036291">
    <property type="entry name" value="NAD(P)-bd_dom_sf"/>
</dbReference>
<comment type="caution">
    <text evidence="4">The sequence shown here is derived from an EMBL/GenBank/DDBJ whole genome shotgun (WGS) entry which is preliminary data.</text>
</comment>
<dbReference type="GO" id="GO:0016491">
    <property type="term" value="F:oxidoreductase activity"/>
    <property type="evidence" value="ECO:0007669"/>
    <property type="project" value="UniProtKB-KW"/>
</dbReference>
<organism evidence="4 5">
    <name type="scientific">Schizophyllum amplum</name>
    <dbReference type="NCBI Taxonomy" id="97359"/>
    <lineage>
        <taxon>Eukaryota</taxon>
        <taxon>Fungi</taxon>
        <taxon>Dikarya</taxon>
        <taxon>Basidiomycota</taxon>
        <taxon>Agaricomycotina</taxon>
        <taxon>Agaricomycetes</taxon>
        <taxon>Agaricomycetidae</taxon>
        <taxon>Agaricales</taxon>
        <taxon>Schizophyllaceae</taxon>
        <taxon>Schizophyllum</taxon>
    </lineage>
</organism>
<dbReference type="Proteomes" id="UP000320762">
    <property type="component" value="Unassembled WGS sequence"/>
</dbReference>
<dbReference type="PANTHER" id="PTHR43544:SF7">
    <property type="entry name" value="NADB-LER2"/>
    <property type="match status" value="1"/>
</dbReference>
<dbReference type="InterPro" id="IPR051468">
    <property type="entry name" value="Fungal_SecMetab_SDRs"/>
</dbReference>
<protein>
    <recommendedName>
        <fullName evidence="6">NAD(P)-binding protein</fullName>
    </recommendedName>
</protein>
<evidence type="ECO:0000256" key="2">
    <source>
        <dbReference type="ARBA" id="ARBA00022857"/>
    </source>
</evidence>
<comment type="similarity">
    <text evidence="1">Belongs to the short-chain dehydrogenases/reductases (SDR) family.</text>
</comment>
<sequence>MSLTSYLVSGANRGIGLGLVTALATRPNTVVFAGARNPAAATQLNDLAAKHSDKVHVLKLVSGDKPGNLAAVEQIKKISGHLDVVIANAGIGDYFASTLEMKPEEMTRHFDVNVNGTLVLFQTTYPLLKESAAPKFVPIGSLVGSVSIGSQFPARMLAYGASKAAVHYLVRKIYQEHPELTTFAVNPGDGVATDMATRTFEAEPGMKGMTPIPVEDSVNGMLNIIDGATRGIPRRRVRQLRWHQVHLVNAARFTMVSPAGGSCSGPHHPFCISIRLGA</sequence>
<accession>A0A550C3U1</accession>
<evidence type="ECO:0008006" key="6">
    <source>
        <dbReference type="Google" id="ProtNLM"/>
    </source>
</evidence>
<dbReference type="SUPFAM" id="SSF51735">
    <property type="entry name" value="NAD(P)-binding Rossmann-fold domains"/>
    <property type="match status" value="1"/>
</dbReference>
<dbReference type="InterPro" id="IPR002347">
    <property type="entry name" value="SDR_fam"/>
</dbReference>
<dbReference type="OrthoDB" id="2929096at2759"/>